<evidence type="ECO:0000259" key="6">
    <source>
        <dbReference type="Pfam" id="PF02668"/>
    </source>
</evidence>
<reference evidence="7" key="1">
    <citation type="submission" date="2020-08" db="EMBL/GenBank/DDBJ databases">
        <title>Bridging the membrane lipid divide: bacteria of the FCB group superphylum have the potential to synthesize archaeal ether lipids.</title>
        <authorList>
            <person name="Villanueva L."/>
            <person name="von Meijenfeldt F.A.B."/>
            <person name="Westbye A.B."/>
            <person name="Yadav S."/>
            <person name="Hopmans E.C."/>
            <person name="Dutilh B.E."/>
            <person name="Sinninghe Damste J.S."/>
        </authorList>
    </citation>
    <scope>NUCLEOTIDE SEQUENCE</scope>
    <source>
        <strain evidence="7">NIOZ-UU159</strain>
    </source>
</reference>
<evidence type="ECO:0000256" key="4">
    <source>
        <dbReference type="ARBA" id="ARBA00023002"/>
    </source>
</evidence>
<organism evidence="7">
    <name type="scientific">Virus NIOZ-UU159</name>
    <dbReference type="NCBI Taxonomy" id="2763270"/>
    <lineage>
        <taxon>Viruses</taxon>
    </lineage>
</organism>
<dbReference type="EMBL" id="MW030607">
    <property type="protein sequence ID" value="QPI16816.1"/>
    <property type="molecule type" value="Genomic_DNA"/>
</dbReference>
<keyword evidence="2" id="KW-0479">Metal-binding</keyword>
<dbReference type="PANTHER" id="PTHR30468:SF1">
    <property type="entry name" value="ALPHA-KETOGLUTARATE-DEPENDENT SULFONATE DIOXYGENASE"/>
    <property type="match status" value="1"/>
</dbReference>
<evidence type="ECO:0000256" key="3">
    <source>
        <dbReference type="ARBA" id="ARBA00022964"/>
    </source>
</evidence>
<sequence length="333" mass="39243">MLFLLIIKMKYLKMLLYIVCIVNINCYQITFPTFKRNLAVVKDIDINKLNENDMFELKVLFKSVPMLLFKKQKLEPKKLYEFCKIFDSKANNKIVHPFSYSQIKEVPQVSLRGEVHIDDMHDIKDITLKYSDPFKNTIIWHQDIVGHGTDLPPVVSSIYMIKSPSVGGNTLFASLEDAYDSMDFFMKKKINNYNVIYSNSQKDMMNSYFDYTGYNRVLNEKTKKVGTSIITRVPLVVYSNVEKRRKALMLSPFRFNKFDKLSCDDSFDLYREIMNKYVFTQQNVVDIKWDNDDLLIFNNRKLVHTSTPTIEYKNEERLYYSCFVGTCEPIIRS</sequence>
<keyword evidence="5" id="KW-0408">Iron</keyword>
<dbReference type="PANTHER" id="PTHR30468">
    <property type="entry name" value="ALPHA-KETOGLUTARATE-DEPENDENT SULFONATE DIOXYGENASE"/>
    <property type="match status" value="1"/>
</dbReference>
<dbReference type="GO" id="GO:0046872">
    <property type="term" value="F:metal ion binding"/>
    <property type="evidence" value="ECO:0007669"/>
    <property type="project" value="UniProtKB-KW"/>
</dbReference>
<gene>
    <name evidence="7" type="ORF">NIOZUU159_00312</name>
</gene>
<dbReference type="InterPro" id="IPR003819">
    <property type="entry name" value="TauD/TfdA-like"/>
</dbReference>
<dbReference type="Pfam" id="PF02668">
    <property type="entry name" value="TauD"/>
    <property type="match status" value="1"/>
</dbReference>
<evidence type="ECO:0000256" key="5">
    <source>
        <dbReference type="ARBA" id="ARBA00023004"/>
    </source>
</evidence>
<accession>A0A7S9SUZ7</accession>
<keyword evidence="3 7" id="KW-0223">Dioxygenase</keyword>
<comment type="similarity">
    <text evidence="1">Belongs to the TfdA dioxygenase family.</text>
</comment>
<evidence type="ECO:0000256" key="1">
    <source>
        <dbReference type="ARBA" id="ARBA00005896"/>
    </source>
</evidence>
<proteinExistence type="inferred from homology"/>
<protein>
    <submittedName>
        <fullName evidence="7">Taurine dioxygenase</fullName>
    </submittedName>
</protein>
<dbReference type="Gene3D" id="3.60.130.10">
    <property type="entry name" value="Clavaminate synthase-like"/>
    <property type="match status" value="1"/>
</dbReference>
<evidence type="ECO:0000256" key="2">
    <source>
        <dbReference type="ARBA" id="ARBA00022723"/>
    </source>
</evidence>
<dbReference type="InterPro" id="IPR051323">
    <property type="entry name" value="AtsK-like"/>
</dbReference>
<dbReference type="GO" id="GO:0016706">
    <property type="term" value="F:2-oxoglutarate-dependent dioxygenase activity"/>
    <property type="evidence" value="ECO:0007669"/>
    <property type="project" value="TreeGrafter"/>
</dbReference>
<dbReference type="SUPFAM" id="SSF51197">
    <property type="entry name" value="Clavaminate synthase-like"/>
    <property type="match status" value="1"/>
</dbReference>
<feature type="domain" description="TauD/TfdA-like" evidence="6">
    <location>
        <begin position="43"/>
        <end position="317"/>
    </location>
</feature>
<dbReference type="InterPro" id="IPR042098">
    <property type="entry name" value="TauD-like_sf"/>
</dbReference>
<keyword evidence="4" id="KW-0560">Oxidoreductase</keyword>
<name>A0A7S9SUZ7_9VIRU</name>
<evidence type="ECO:0000313" key="7">
    <source>
        <dbReference type="EMBL" id="QPI16816.1"/>
    </source>
</evidence>